<feature type="compositionally biased region" description="Basic and acidic residues" evidence="7">
    <location>
        <begin position="220"/>
        <end position="237"/>
    </location>
</feature>
<evidence type="ECO:0000256" key="2">
    <source>
        <dbReference type="ARBA" id="ARBA00022553"/>
    </source>
</evidence>
<feature type="domain" description="FMN-binding" evidence="9">
    <location>
        <begin position="110"/>
        <end position="207"/>
    </location>
</feature>
<dbReference type="Pfam" id="PF04205">
    <property type="entry name" value="FMN_bind"/>
    <property type="match status" value="1"/>
</dbReference>
<reference evidence="10 11" key="1">
    <citation type="submission" date="2016-06" db="EMBL/GenBank/DDBJ databases">
        <authorList>
            <person name="Kjaerup R.B."/>
            <person name="Dalgaard T.S."/>
            <person name="Juul-Madsen H.R."/>
        </authorList>
    </citation>
    <scope>NUCLEOTIDE SEQUENCE [LARGE SCALE GENOMIC DNA]</scope>
    <source>
        <strain evidence="10">2</strain>
    </source>
</reference>
<name>A0A1A8XZ60_9RHOO</name>
<dbReference type="EC" id="7.-.-.-" evidence="6"/>
<accession>A0A1A8XZ60</accession>
<keyword evidence="6" id="KW-0997">Cell inner membrane</keyword>
<evidence type="ECO:0000256" key="5">
    <source>
        <dbReference type="ARBA" id="ARBA00022982"/>
    </source>
</evidence>
<feature type="modified residue" description="FMN phosphoryl threonine" evidence="6">
    <location>
        <position position="190"/>
    </location>
</feature>
<keyword evidence="6 8" id="KW-0472">Membrane</keyword>
<keyword evidence="6" id="KW-1278">Translocase</keyword>
<gene>
    <name evidence="6" type="primary">rnfG</name>
    <name evidence="10" type="ORF">PROAA_40004</name>
</gene>
<feature type="region of interest" description="Disordered" evidence="7">
    <location>
        <begin position="217"/>
        <end position="237"/>
    </location>
</feature>
<dbReference type="Proteomes" id="UP000199600">
    <property type="component" value="Unassembled WGS sequence"/>
</dbReference>
<keyword evidence="4 6" id="KW-0288">FMN</keyword>
<comment type="subcellular location">
    <subcellularLocation>
        <location evidence="6">Cell inner membrane</location>
        <topology evidence="6">Single-pass membrane protein</topology>
    </subcellularLocation>
</comment>
<keyword evidence="1 6" id="KW-0813">Transport</keyword>
<evidence type="ECO:0000256" key="1">
    <source>
        <dbReference type="ARBA" id="ARBA00022448"/>
    </source>
</evidence>
<dbReference type="PANTHER" id="PTHR36118">
    <property type="entry name" value="ION-TRANSLOCATING OXIDOREDUCTASE COMPLEX SUBUNIT G"/>
    <property type="match status" value="1"/>
</dbReference>
<keyword evidence="2 6" id="KW-0597">Phosphoprotein</keyword>
<keyword evidence="3 6" id="KW-0285">Flavoprotein</keyword>
<evidence type="ECO:0000256" key="3">
    <source>
        <dbReference type="ARBA" id="ARBA00022630"/>
    </source>
</evidence>
<keyword evidence="6" id="KW-1003">Cell membrane</keyword>
<comment type="similarity">
    <text evidence="6">Belongs to the RnfG family.</text>
</comment>
<evidence type="ECO:0000256" key="7">
    <source>
        <dbReference type="SAM" id="MobiDB-lite"/>
    </source>
</evidence>
<dbReference type="GO" id="GO:0009055">
    <property type="term" value="F:electron transfer activity"/>
    <property type="evidence" value="ECO:0007669"/>
    <property type="project" value="InterPro"/>
</dbReference>
<organism evidence="10 11">
    <name type="scientific">Candidatus Propionivibrio aalborgensis</name>
    <dbReference type="NCBI Taxonomy" id="1860101"/>
    <lineage>
        <taxon>Bacteria</taxon>
        <taxon>Pseudomonadati</taxon>
        <taxon>Pseudomonadota</taxon>
        <taxon>Betaproteobacteria</taxon>
        <taxon>Rhodocyclales</taxon>
        <taxon>Rhodocyclaceae</taxon>
        <taxon>Propionivibrio</taxon>
    </lineage>
</organism>
<dbReference type="EMBL" id="FLQY01000334">
    <property type="protein sequence ID" value="SBT10230.1"/>
    <property type="molecule type" value="Genomic_DNA"/>
</dbReference>
<evidence type="ECO:0000259" key="9">
    <source>
        <dbReference type="SMART" id="SM00900"/>
    </source>
</evidence>
<dbReference type="HAMAP" id="MF_00479">
    <property type="entry name" value="RsxG_RnfG"/>
    <property type="match status" value="1"/>
</dbReference>
<protein>
    <recommendedName>
        <fullName evidence="6">Ion-translocating oxidoreductase complex subunit G</fullName>
        <ecNumber evidence="6">7.-.-.-</ecNumber>
    </recommendedName>
    <alternativeName>
        <fullName evidence="6">Rnf electron transport complex subunit G</fullName>
    </alternativeName>
</protein>
<feature type="transmembrane region" description="Helical" evidence="8">
    <location>
        <begin position="20"/>
        <end position="38"/>
    </location>
</feature>
<dbReference type="InterPro" id="IPR010209">
    <property type="entry name" value="Ion_transpt_RnfG/RsxG"/>
</dbReference>
<dbReference type="GO" id="GO:0005886">
    <property type="term" value="C:plasma membrane"/>
    <property type="evidence" value="ECO:0007669"/>
    <property type="project" value="UniProtKB-SubCell"/>
</dbReference>
<keyword evidence="6 8" id="KW-0812">Transmembrane</keyword>
<evidence type="ECO:0000256" key="4">
    <source>
        <dbReference type="ARBA" id="ARBA00022643"/>
    </source>
</evidence>
<proteinExistence type="inferred from homology"/>
<comment type="subunit">
    <text evidence="6">The complex is composed of six subunits: RnfA, RnfB, RnfC, RnfD, RnfE and RnfG.</text>
</comment>
<dbReference type="AlphaFoldDB" id="A0A1A8XZ60"/>
<dbReference type="SMART" id="SM00900">
    <property type="entry name" value="FMN_bind"/>
    <property type="match status" value="1"/>
</dbReference>
<dbReference type="GO" id="GO:0022900">
    <property type="term" value="P:electron transport chain"/>
    <property type="evidence" value="ECO:0007669"/>
    <property type="project" value="UniProtKB-UniRule"/>
</dbReference>
<dbReference type="GO" id="GO:0010181">
    <property type="term" value="F:FMN binding"/>
    <property type="evidence" value="ECO:0007669"/>
    <property type="project" value="InterPro"/>
</dbReference>
<dbReference type="NCBIfam" id="TIGR01947">
    <property type="entry name" value="rnfG"/>
    <property type="match status" value="1"/>
</dbReference>
<evidence type="ECO:0000256" key="6">
    <source>
        <dbReference type="HAMAP-Rule" id="MF_00479"/>
    </source>
</evidence>
<comment type="function">
    <text evidence="6">Part of a membrane-bound complex that couples electron transfer with translocation of ions across the membrane.</text>
</comment>
<dbReference type="InterPro" id="IPR007329">
    <property type="entry name" value="FMN-bd"/>
</dbReference>
<evidence type="ECO:0000313" key="10">
    <source>
        <dbReference type="EMBL" id="SBT10230.1"/>
    </source>
</evidence>
<comment type="cofactor">
    <cofactor evidence="6">
        <name>FMN</name>
        <dbReference type="ChEBI" id="CHEBI:58210"/>
    </cofactor>
</comment>
<dbReference type="NCBIfam" id="NF002519">
    <property type="entry name" value="PRK01908.1"/>
    <property type="match status" value="1"/>
</dbReference>
<keyword evidence="11" id="KW-1185">Reference proteome</keyword>
<dbReference type="PIRSF" id="PIRSF006091">
    <property type="entry name" value="E_trnsport_RnfG"/>
    <property type="match status" value="1"/>
</dbReference>
<keyword evidence="5 6" id="KW-0249">Electron transport</keyword>
<evidence type="ECO:0000256" key="8">
    <source>
        <dbReference type="SAM" id="Phobius"/>
    </source>
</evidence>
<evidence type="ECO:0000313" key="11">
    <source>
        <dbReference type="Proteomes" id="UP000199600"/>
    </source>
</evidence>
<keyword evidence="6 8" id="KW-1133">Transmembrane helix</keyword>
<dbReference type="RefSeq" id="WP_186411878.1">
    <property type="nucleotide sequence ID" value="NZ_FLQY01000334.1"/>
</dbReference>
<dbReference type="PANTHER" id="PTHR36118:SF1">
    <property type="entry name" value="ION-TRANSLOCATING OXIDOREDUCTASE COMPLEX SUBUNIT G"/>
    <property type="match status" value="1"/>
</dbReference>
<sequence>MTRQGKPLTAPRMAVRTAIILFLFVSIFTGFLSGAYIWTLPTIKAVEAEEKMKLISEVLPPSHYDNDLLKDTVQIAPTESLGLDEESTAYRASKKNRPSAVVLEAVAPDGYAGKIRMLIALNADGVVLGVRVTQHKETPGLGDYIEPKKDRNKERPWITQFNDLAPTSIDGRQWKVKKDGGRFDSVAGATVTPRAVIKAVRNAALYVAANHGQFFASQEDPAKRDSAEQGRVKEVGK</sequence>